<sequence>MTKQHVRKQIAAILEANSLTWSQTPTDGMYLRFSSAGVSIELASWGAQTLIQICADVLTDIEAAGRLARREMNRLNAESQFCRWVYYRESKTISVEYDLLGDHLQENELMTSLAALARAADYHDDHLKQTLGGRRAFEG</sequence>
<feature type="domain" description="TY-Chap central" evidence="1">
    <location>
        <begin position="5"/>
        <end position="138"/>
    </location>
</feature>
<dbReference type="AlphaFoldDB" id="A0A4Z0HV01"/>
<protein>
    <recommendedName>
        <fullName evidence="1">TY-Chap central domain-containing protein</fullName>
    </recommendedName>
</protein>
<accession>A0A4Z0HV01</accession>
<evidence type="ECO:0000313" key="3">
    <source>
        <dbReference type="Proteomes" id="UP000297792"/>
    </source>
</evidence>
<gene>
    <name evidence="2" type="ORF">EJD98_03510</name>
</gene>
<dbReference type="Proteomes" id="UP000297792">
    <property type="component" value="Unassembled WGS sequence"/>
</dbReference>
<organism evidence="2 3">
    <name type="scientific">Mycolicibacterium peregrinum</name>
    <name type="common">Mycobacterium peregrinum</name>
    <dbReference type="NCBI Taxonomy" id="43304"/>
    <lineage>
        <taxon>Bacteria</taxon>
        <taxon>Bacillati</taxon>
        <taxon>Actinomycetota</taxon>
        <taxon>Actinomycetes</taxon>
        <taxon>Mycobacteriales</taxon>
        <taxon>Mycobacteriaceae</taxon>
        <taxon>Mycolicibacterium</taxon>
    </lineage>
</organism>
<keyword evidence="3" id="KW-1185">Reference proteome</keyword>
<reference evidence="2 3" key="1">
    <citation type="submission" date="2018-12" db="EMBL/GenBank/DDBJ databases">
        <title>Draft genome sequences of Mycolicibacterium peregrinum isolated from a pig with lymphadenitis and from soil on the same Japanese pig farm.</title>
        <authorList>
            <person name="Komatsu T."/>
            <person name="Ohya K."/>
            <person name="Sawai K."/>
            <person name="Odoi J.O."/>
            <person name="Otsu K."/>
            <person name="Ota A."/>
            <person name="Ito T."/>
            <person name="Kawai M."/>
            <person name="Maruyama F."/>
        </authorList>
    </citation>
    <scope>NUCLEOTIDE SEQUENCE [LARGE SCALE GENOMIC DNA]</scope>
    <source>
        <strain evidence="2 3">138</strain>
    </source>
</reference>
<dbReference type="Gene3D" id="3.30.1460.10">
    <property type="match status" value="1"/>
</dbReference>
<name>A0A4Z0HV01_MYCPR</name>
<dbReference type="RefSeq" id="WP_135359506.1">
    <property type="nucleotide sequence ID" value="NZ_RWJZ01000002.1"/>
</dbReference>
<dbReference type="SUPFAM" id="SSF69635">
    <property type="entry name" value="Type III secretory system chaperone-like"/>
    <property type="match status" value="1"/>
</dbReference>
<dbReference type="InterPro" id="IPR054343">
    <property type="entry name" value="TY-Chap_M"/>
</dbReference>
<evidence type="ECO:0000259" key="1">
    <source>
        <dbReference type="Pfam" id="PF22551"/>
    </source>
</evidence>
<proteinExistence type="predicted"/>
<evidence type="ECO:0000313" key="2">
    <source>
        <dbReference type="EMBL" id="TGB46949.1"/>
    </source>
</evidence>
<dbReference type="Pfam" id="PF22551">
    <property type="entry name" value="TY-Chap1"/>
    <property type="match status" value="1"/>
</dbReference>
<comment type="caution">
    <text evidence="2">The sequence shown here is derived from an EMBL/GenBank/DDBJ whole genome shotgun (WGS) entry which is preliminary data.</text>
</comment>
<dbReference type="EMBL" id="RWKA01000002">
    <property type="protein sequence ID" value="TGB46949.1"/>
    <property type="molecule type" value="Genomic_DNA"/>
</dbReference>